<dbReference type="GO" id="GO:0007060">
    <property type="term" value="P:male meiosis chromosome segregation"/>
    <property type="evidence" value="ECO:0007669"/>
    <property type="project" value="UniProtKB-ARBA"/>
</dbReference>
<dbReference type="SUPFAM" id="SSF56300">
    <property type="entry name" value="Metallo-dependent phosphatases"/>
    <property type="match status" value="1"/>
</dbReference>
<dbReference type="GO" id="GO:0031272">
    <property type="term" value="P:regulation of pseudopodium assembly"/>
    <property type="evidence" value="ECO:0007669"/>
    <property type="project" value="UniProtKB-ARBA"/>
</dbReference>
<dbReference type="EMBL" id="CATQJA010002709">
    <property type="protein sequence ID" value="CAJ0587215.1"/>
    <property type="molecule type" value="Genomic_DNA"/>
</dbReference>
<dbReference type="PANTHER" id="PTHR11668:SF498">
    <property type="entry name" value="SERINE_THREONINE-PROTEIN PHOSPHATASE"/>
    <property type="match status" value="1"/>
</dbReference>
<dbReference type="InterPro" id="IPR050341">
    <property type="entry name" value="PP1_catalytic_subunit"/>
</dbReference>
<dbReference type="InterPro" id="IPR029052">
    <property type="entry name" value="Metallo-depent_PP-like"/>
</dbReference>
<keyword evidence="16" id="KW-1185">Reference proteome</keyword>
<dbReference type="PANTHER" id="PTHR11668">
    <property type="entry name" value="SERINE/THREONINE PROTEIN PHOSPHATASE"/>
    <property type="match status" value="1"/>
</dbReference>
<evidence type="ECO:0000256" key="4">
    <source>
        <dbReference type="ARBA" id="ARBA00022723"/>
    </source>
</evidence>
<dbReference type="GO" id="GO:0007283">
    <property type="term" value="P:spermatogenesis"/>
    <property type="evidence" value="ECO:0007669"/>
    <property type="project" value="UniProtKB-KW"/>
</dbReference>
<proteinExistence type="inferred from homology"/>
<feature type="non-terminal residue" evidence="15">
    <location>
        <position position="319"/>
    </location>
</feature>
<dbReference type="GO" id="GO:0004722">
    <property type="term" value="F:protein serine/threonine phosphatase activity"/>
    <property type="evidence" value="ECO:0007669"/>
    <property type="project" value="UniProtKB-EC"/>
</dbReference>
<sequence length="319" mass="36836">MPAVREVDYQSFVDRLLAVNDLSQPSLTRCVLQAEIEQVIIDCRRVVMTQPPLIQLDPPINICGDIHGQYTDLLRVFNRCRYPSQTNYLFLGDYVDRGKQQLETICLLMAYKILFPTNFFILRGNHECRSINKVYGFYEECKRRYNTRLWESFQCLFNCLPFSALVGGRIFCMHGGLSPDLMSWDQLDDINRPIDPPNRSLHMDLLWSDPEQKLEGWAANSRGVSYIFGEGIVHEFCLRMDIDLVARGHQVVQDGYEFFADRKLVTIFTASSYCGEFDNNGAIMVVGKQLECSFEVLRANQGVIKVRSTKNRSARRKKK</sequence>
<feature type="domain" description="Serine/threonine specific protein phosphatases" evidence="14">
    <location>
        <begin position="122"/>
        <end position="127"/>
    </location>
</feature>
<dbReference type="GO" id="GO:0018991">
    <property type="term" value="P:egg-laying behavior"/>
    <property type="evidence" value="ECO:0007669"/>
    <property type="project" value="UniProtKB-ARBA"/>
</dbReference>
<evidence type="ECO:0000256" key="12">
    <source>
        <dbReference type="ARBA" id="ARBA00054219"/>
    </source>
</evidence>
<dbReference type="GO" id="GO:0046872">
    <property type="term" value="F:metal ion binding"/>
    <property type="evidence" value="ECO:0007669"/>
    <property type="project" value="UniProtKB-KW"/>
</dbReference>
<keyword evidence="7" id="KW-0904">Protein phosphatase</keyword>
<dbReference type="SMART" id="SM00156">
    <property type="entry name" value="PP2Ac"/>
    <property type="match status" value="1"/>
</dbReference>
<evidence type="ECO:0000256" key="9">
    <source>
        <dbReference type="ARBA" id="ARBA00037818"/>
    </source>
</evidence>
<keyword evidence="4" id="KW-0479">Metal-binding</keyword>
<gene>
    <name evidence="15" type="ORF">MSPICULIGERA_LOCUS25192</name>
</gene>
<dbReference type="InterPro" id="IPR006186">
    <property type="entry name" value="Ser/Thr-sp_prot-phosphatase"/>
</dbReference>
<dbReference type="PROSITE" id="PS00125">
    <property type="entry name" value="SER_THR_PHOSPHATASE"/>
    <property type="match status" value="1"/>
</dbReference>
<evidence type="ECO:0000256" key="11">
    <source>
        <dbReference type="ARBA" id="ARBA00048336"/>
    </source>
</evidence>
<accession>A0AA36DIW2</accession>
<comment type="catalytic activity">
    <reaction evidence="10">
        <text>O-phospho-L-seryl-[protein] + H2O = L-seryl-[protein] + phosphate</text>
        <dbReference type="Rhea" id="RHEA:20629"/>
        <dbReference type="Rhea" id="RHEA-COMP:9863"/>
        <dbReference type="Rhea" id="RHEA-COMP:11604"/>
        <dbReference type="ChEBI" id="CHEBI:15377"/>
        <dbReference type="ChEBI" id="CHEBI:29999"/>
        <dbReference type="ChEBI" id="CHEBI:43474"/>
        <dbReference type="ChEBI" id="CHEBI:83421"/>
        <dbReference type="EC" id="3.1.3.16"/>
    </reaction>
</comment>
<evidence type="ECO:0000256" key="8">
    <source>
        <dbReference type="ARBA" id="ARBA00023211"/>
    </source>
</evidence>
<evidence type="ECO:0000256" key="5">
    <source>
        <dbReference type="ARBA" id="ARBA00022801"/>
    </source>
</evidence>
<dbReference type="EC" id="3.1.3.16" evidence="13"/>
<dbReference type="GO" id="GO:0031143">
    <property type="term" value="C:pseudopodium"/>
    <property type="evidence" value="ECO:0007669"/>
    <property type="project" value="UniProtKB-SubCell"/>
</dbReference>
<dbReference type="Pfam" id="PF00149">
    <property type="entry name" value="Metallophos"/>
    <property type="match status" value="1"/>
</dbReference>
<evidence type="ECO:0000256" key="7">
    <source>
        <dbReference type="ARBA" id="ARBA00022912"/>
    </source>
</evidence>
<reference evidence="15" key="1">
    <citation type="submission" date="2023-06" db="EMBL/GenBank/DDBJ databases">
        <authorList>
            <person name="Delattre M."/>
        </authorList>
    </citation>
    <scope>NUCLEOTIDE SEQUENCE</scope>
    <source>
        <strain evidence="15">AF72</strain>
    </source>
</reference>
<comment type="similarity">
    <text evidence="2 13">Belongs to the PPP phosphatase family.</text>
</comment>
<comment type="caution">
    <text evidence="15">The sequence shown here is derived from an EMBL/GenBank/DDBJ whole genome shotgun (WGS) entry which is preliminary data.</text>
</comment>
<dbReference type="Gene3D" id="3.60.21.10">
    <property type="match status" value="1"/>
</dbReference>
<dbReference type="GO" id="GO:0005737">
    <property type="term" value="C:cytoplasm"/>
    <property type="evidence" value="ECO:0007669"/>
    <property type="project" value="TreeGrafter"/>
</dbReference>
<dbReference type="GO" id="GO:0000785">
    <property type="term" value="C:chromatin"/>
    <property type="evidence" value="ECO:0007669"/>
    <property type="project" value="UniProtKB-ARBA"/>
</dbReference>
<evidence type="ECO:0000256" key="1">
    <source>
        <dbReference type="ARBA" id="ARBA00004286"/>
    </source>
</evidence>
<comment type="function">
    <text evidence="12">Probable phosphatase which plays a redundant role with gsp-4 in spermatogenesis by regulating sister chromatid segregation during meiosis. In addition, involved in sperm motility by controlling the dynamic disassembly of major sperm proteins (MSP) in the spermatozoan pseudopodium.</text>
</comment>
<name>A0AA36DIW2_9BILA</name>
<keyword evidence="6" id="KW-0221">Differentiation</keyword>
<evidence type="ECO:0000259" key="14">
    <source>
        <dbReference type="PROSITE" id="PS00125"/>
    </source>
</evidence>
<evidence type="ECO:0000256" key="3">
    <source>
        <dbReference type="ARBA" id="ARBA00022454"/>
    </source>
</evidence>
<dbReference type="PRINTS" id="PR00114">
    <property type="entry name" value="STPHPHTASE"/>
</dbReference>
<dbReference type="FunFam" id="3.60.21.10:FF:000026">
    <property type="entry name" value="Serine/threonine-protein phosphatase"/>
    <property type="match status" value="1"/>
</dbReference>
<evidence type="ECO:0000256" key="2">
    <source>
        <dbReference type="ARBA" id="ARBA00008294"/>
    </source>
</evidence>
<evidence type="ECO:0000256" key="6">
    <source>
        <dbReference type="ARBA" id="ARBA00022871"/>
    </source>
</evidence>
<evidence type="ECO:0000313" key="16">
    <source>
        <dbReference type="Proteomes" id="UP001177023"/>
    </source>
</evidence>
<protein>
    <recommendedName>
        <fullName evidence="13">Serine/threonine-protein phosphatase</fullName>
        <ecNumber evidence="13">3.1.3.16</ecNumber>
    </recommendedName>
</protein>
<organism evidence="15 16">
    <name type="scientific">Mesorhabditis spiculigera</name>
    <dbReference type="NCBI Taxonomy" id="96644"/>
    <lineage>
        <taxon>Eukaryota</taxon>
        <taxon>Metazoa</taxon>
        <taxon>Ecdysozoa</taxon>
        <taxon>Nematoda</taxon>
        <taxon>Chromadorea</taxon>
        <taxon>Rhabditida</taxon>
        <taxon>Rhabditina</taxon>
        <taxon>Rhabditomorpha</taxon>
        <taxon>Rhabditoidea</taxon>
        <taxon>Rhabditidae</taxon>
        <taxon>Mesorhabditinae</taxon>
        <taxon>Mesorhabditis</taxon>
    </lineage>
</organism>
<dbReference type="AlphaFoldDB" id="A0AA36DIW2"/>
<keyword evidence="6" id="KW-0744">Spermatogenesis</keyword>
<comment type="subcellular location">
    <subcellularLocation>
        <location evidence="9">Cell projection</location>
        <location evidence="9">Pseudopodium</location>
    </subcellularLocation>
    <subcellularLocation>
        <location evidence="1">Chromosome</location>
    </subcellularLocation>
</comment>
<dbReference type="GO" id="GO:0005634">
    <property type="term" value="C:nucleus"/>
    <property type="evidence" value="ECO:0007669"/>
    <property type="project" value="TreeGrafter"/>
</dbReference>
<comment type="catalytic activity">
    <reaction evidence="11 13">
        <text>O-phospho-L-threonyl-[protein] + H2O = L-threonyl-[protein] + phosphate</text>
        <dbReference type="Rhea" id="RHEA:47004"/>
        <dbReference type="Rhea" id="RHEA-COMP:11060"/>
        <dbReference type="Rhea" id="RHEA-COMP:11605"/>
        <dbReference type="ChEBI" id="CHEBI:15377"/>
        <dbReference type="ChEBI" id="CHEBI:30013"/>
        <dbReference type="ChEBI" id="CHEBI:43474"/>
        <dbReference type="ChEBI" id="CHEBI:61977"/>
        <dbReference type="EC" id="3.1.3.16"/>
    </reaction>
</comment>
<keyword evidence="3" id="KW-0158">Chromosome</keyword>
<dbReference type="GO" id="GO:0097723">
    <property type="term" value="P:amoeboid sperm motility"/>
    <property type="evidence" value="ECO:0007669"/>
    <property type="project" value="UniProtKB-ARBA"/>
</dbReference>
<keyword evidence="5 13" id="KW-0378">Hydrolase</keyword>
<evidence type="ECO:0000256" key="10">
    <source>
        <dbReference type="ARBA" id="ARBA00047761"/>
    </source>
</evidence>
<dbReference type="Proteomes" id="UP001177023">
    <property type="component" value="Unassembled WGS sequence"/>
</dbReference>
<evidence type="ECO:0000313" key="15">
    <source>
        <dbReference type="EMBL" id="CAJ0587215.1"/>
    </source>
</evidence>
<dbReference type="InterPro" id="IPR004843">
    <property type="entry name" value="Calcineurin-like_PHP"/>
</dbReference>
<evidence type="ECO:0000256" key="13">
    <source>
        <dbReference type="RuleBase" id="RU004273"/>
    </source>
</evidence>
<keyword evidence="8" id="KW-0464">Manganese</keyword>